<keyword evidence="3" id="KW-1185">Reference proteome</keyword>
<feature type="region of interest" description="Disordered" evidence="1">
    <location>
        <begin position="86"/>
        <end position="120"/>
    </location>
</feature>
<dbReference type="AlphaFoldDB" id="A0A4Z2GA97"/>
<evidence type="ECO:0000256" key="1">
    <source>
        <dbReference type="SAM" id="MobiDB-lite"/>
    </source>
</evidence>
<proteinExistence type="predicted"/>
<evidence type="ECO:0000313" key="2">
    <source>
        <dbReference type="EMBL" id="TNN49985.1"/>
    </source>
</evidence>
<name>A0A4Z2GA97_9TELE</name>
<reference evidence="2 3" key="1">
    <citation type="submission" date="2019-03" db="EMBL/GenBank/DDBJ databases">
        <title>First draft genome of Liparis tanakae, snailfish: a comprehensive survey of snailfish specific genes.</title>
        <authorList>
            <person name="Kim W."/>
            <person name="Song I."/>
            <person name="Jeong J.-H."/>
            <person name="Kim D."/>
            <person name="Kim S."/>
            <person name="Ryu S."/>
            <person name="Song J.Y."/>
            <person name="Lee S.K."/>
        </authorList>
    </citation>
    <scope>NUCLEOTIDE SEQUENCE [LARGE SCALE GENOMIC DNA]</scope>
    <source>
        <tissue evidence="2">Muscle</tissue>
    </source>
</reference>
<accession>A0A4Z2GA97</accession>
<gene>
    <name evidence="2" type="ORF">EYF80_039793</name>
</gene>
<evidence type="ECO:0000313" key="3">
    <source>
        <dbReference type="Proteomes" id="UP000314294"/>
    </source>
</evidence>
<sequence length="232" mass="25525">MSRAKVSLSSVSSKIFPSSSSSSVRRLFLKLSCSSWFSSSRCSAPTSCSSSTRLRSSVSWRERETALASSSASQCFVMAGLQSTEGQRVRGSEGQRVRGAEGQRVRGFKRTSPGPHGHSARGFTVGTIQASTHSSIQFHHSTQSKQRLQWALRVEVTRPGLELEGAVNAAAGHTSCNLRLSPDWLEPNLVQLLTEERMRRATREQGSNYRRERRVTEKEAAHLAGRWFGVGV</sequence>
<organism evidence="2 3">
    <name type="scientific">Liparis tanakae</name>
    <name type="common">Tanaka's snailfish</name>
    <dbReference type="NCBI Taxonomy" id="230148"/>
    <lineage>
        <taxon>Eukaryota</taxon>
        <taxon>Metazoa</taxon>
        <taxon>Chordata</taxon>
        <taxon>Craniata</taxon>
        <taxon>Vertebrata</taxon>
        <taxon>Euteleostomi</taxon>
        <taxon>Actinopterygii</taxon>
        <taxon>Neopterygii</taxon>
        <taxon>Teleostei</taxon>
        <taxon>Neoteleostei</taxon>
        <taxon>Acanthomorphata</taxon>
        <taxon>Eupercaria</taxon>
        <taxon>Perciformes</taxon>
        <taxon>Cottioidei</taxon>
        <taxon>Cottales</taxon>
        <taxon>Liparidae</taxon>
        <taxon>Liparis</taxon>
    </lineage>
</organism>
<dbReference type="Proteomes" id="UP000314294">
    <property type="component" value="Unassembled WGS sequence"/>
</dbReference>
<protein>
    <submittedName>
        <fullName evidence="2">Uncharacterized protein</fullName>
    </submittedName>
</protein>
<dbReference type="EMBL" id="SRLO01000634">
    <property type="protein sequence ID" value="TNN49985.1"/>
    <property type="molecule type" value="Genomic_DNA"/>
</dbReference>
<feature type="compositionally biased region" description="Basic and acidic residues" evidence="1">
    <location>
        <begin position="87"/>
        <end position="104"/>
    </location>
</feature>
<comment type="caution">
    <text evidence="2">The sequence shown here is derived from an EMBL/GenBank/DDBJ whole genome shotgun (WGS) entry which is preliminary data.</text>
</comment>